<dbReference type="PANTHER" id="PTHR34703">
    <property type="entry name" value="ANTIPORTER SUBUNIT MNHG2-RELATED"/>
    <property type="match status" value="1"/>
</dbReference>
<sequence length="140" mass="14555">MSGDLSLWVAIPVALLVVIGATLTFVGALGLVRLRNFYDRIHAPSLGTSWGTAGVALASLIFFSASAGELLLHELIIGIFIMITTPIGMIMLAGAAYVRDQRETAREADDPEVAPALAAAAAAAATEVAPVVDQVLEKPE</sequence>
<evidence type="ECO:0000313" key="3">
    <source>
        <dbReference type="Proteomes" id="UP000242447"/>
    </source>
</evidence>
<dbReference type="NCBIfam" id="TIGR01300">
    <property type="entry name" value="CPA3_mnhG_phaG"/>
    <property type="match status" value="1"/>
</dbReference>
<gene>
    <name evidence="2" type="primary">phaG</name>
    <name evidence="2" type="ORF">BVG79_00766</name>
</gene>
<feature type="transmembrane region" description="Helical" evidence="1">
    <location>
        <begin position="6"/>
        <end position="31"/>
    </location>
</feature>
<evidence type="ECO:0000313" key="2">
    <source>
        <dbReference type="EMBL" id="ARO14118.1"/>
    </source>
</evidence>
<feature type="transmembrane region" description="Helical" evidence="1">
    <location>
        <begin position="43"/>
        <end position="63"/>
    </location>
</feature>
<dbReference type="RefSeq" id="WP_085785722.1">
    <property type="nucleotide sequence ID" value="NZ_CP019937.1"/>
</dbReference>
<dbReference type="STRING" id="92947.BVG79_00766"/>
<dbReference type="Pfam" id="PF03334">
    <property type="entry name" value="PhaG_MnhG_YufB"/>
    <property type="match status" value="1"/>
</dbReference>
<dbReference type="PANTHER" id="PTHR34703:SF1">
    <property type="entry name" value="ANTIPORTER SUBUNIT MNHG2-RELATED"/>
    <property type="match status" value="1"/>
</dbReference>
<dbReference type="OrthoDB" id="4427992at2"/>
<dbReference type="AlphaFoldDB" id="A0A1W6NXZ7"/>
<keyword evidence="3" id="KW-1185">Reference proteome</keyword>
<feature type="transmembrane region" description="Helical" evidence="1">
    <location>
        <begin position="75"/>
        <end position="98"/>
    </location>
</feature>
<evidence type="ECO:0000256" key="1">
    <source>
        <dbReference type="SAM" id="Phobius"/>
    </source>
</evidence>
<keyword evidence="1" id="KW-0472">Membrane</keyword>
<keyword evidence="1" id="KW-1133">Transmembrane helix</keyword>
<accession>A0A1W6NXZ7</accession>
<keyword evidence="1" id="KW-0812">Transmembrane</keyword>
<dbReference type="InterPro" id="IPR005133">
    <property type="entry name" value="PhaG_MnhG_YufB"/>
</dbReference>
<reference evidence="2 3" key="1">
    <citation type="submission" date="2017-02" db="EMBL/GenBank/DDBJ databases">
        <title>Ketogulonicigenium robustum SPU B003 Genome sequencing and assembly.</title>
        <authorList>
            <person name="Li Y."/>
            <person name="Liu L."/>
            <person name="Wang C."/>
            <person name="Zhang M."/>
            <person name="Zhang T."/>
            <person name="Zhang Y."/>
        </authorList>
    </citation>
    <scope>NUCLEOTIDE SEQUENCE [LARGE SCALE GENOMIC DNA]</scope>
    <source>
        <strain evidence="2 3">SPU_B003</strain>
    </source>
</reference>
<organism evidence="2 3">
    <name type="scientific">Ketogulonicigenium robustum</name>
    <dbReference type="NCBI Taxonomy" id="92947"/>
    <lineage>
        <taxon>Bacteria</taxon>
        <taxon>Pseudomonadati</taxon>
        <taxon>Pseudomonadota</taxon>
        <taxon>Alphaproteobacteria</taxon>
        <taxon>Rhodobacterales</taxon>
        <taxon>Roseobacteraceae</taxon>
        <taxon>Ketogulonicigenium</taxon>
    </lineage>
</organism>
<dbReference type="Proteomes" id="UP000242447">
    <property type="component" value="Chromosome"/>
</dbReference>
<dbReference type="EMBL" id="CP019937">
    <property type="protein sequence ID" value="ARO14118.1"/>
    <property type="molecule type" value="Genomic_DNA"/>
</dbReference>
<dbReference type="KEGG" id="kro:BVG79_00766"/>
<protein>
    <submittedName>
        <fullName evidence="2">Monovalent cation/H+ antiporter subunit G</fullName>
    </submittedName>
</protein>
<name>A0A1W6NXZ7_9RHOB</name>
<dbReference type="GO" id="GO:0015385">
    <property type="term" value="F:sodium:proton antiporter activity"/>
    <property type="evidence" value="ECO:0007669"/>
    <property type="project" value="TreeGrafter"/>
</dbReference>
<proteinExistence type="predicted"/>